<feature type="region of interest" description="Disordered" evidence="1">
    <location>
        <begin position="84"/>
        <end position="103"/>
    </location>
</feature>
<feature type="chain" id="PRO_5035893798" evidence="2">
    <location>
        <begin position="28"/>
        <end position="103"/>
    </location>
</feature>
<keyword evidence="2" id="KW-0732">Signal</keyword>
<proteinExistence type="predicted"/>
<accession>A0A8T0P7A0</accession>
<feature type="signal peptide" evidence="2">
    <location>
        <begin position="1"/>
        <end position="27"/>
    </location>
</feature>
<evidence type="ECO:0000256" key="2">
    <source>
        <dbReference type="SAM" id="SignalP"/>
    </source>
</evidence>
<dbReference type="AlphaFoldDB" id="A0A8T0P7A0"/>
<evidence type="ECO:0000313" key="4">
    <source>
        <dbReference type="Proteomes" id="UP000823388"/>
    </source>
</evidence>
<evidence type="ECO:0000313" key="3">
    <source>
        <dbReference type="EMBL" id="KAG2556549.1"/>
    </source>
</evidence>
<feature type="compositionally biased region" description="Low complexity" evidence="1">
    <location>
        <begin position="90"/>
        <end position="103"/>
    </location>
</feature>
<name>A0A8T0P7A0_PANVG</name>
<sequence length="103" mass="11343">MVTLHQVAAAAVVVVIMSSTLLSTTNASGDEHCDILREKCNARNCNNLQCKHWYGEHHFESVFCKKTPPFPDQCCCVFKENTPPPPGHHPSPSSHHPSPVTPI</sequence>
<protein>
    <submittedName>
        <fullName evidence="3">Uncharacterized protein</fullName>
    </submittedName>
</protein>
<reference evidence="3" key="1">
    <citation type="submission" date="2020-05" db="EMBL/GenBank/DDBJ databases">
        <title>WGS assembly of Panicum virgatum.</title>
        <authorList>
            <person name="Lovell J.T."/>
            <person name="Jenkins J."/>
            <person name="Shu S."/>
            <person name="Juenger T.E."/>
            <person name="Schmutz J."/>
        </authorList>
    </citation>
    <scope>NUCLEOTIDE SEQUENCE</scope>
    <source>
        <strain evidence="3">AP13</strain>
    </source>
</reference>
<evidence type="ECO:0000256" key="1">
    <source>
        <dbReference type="SAM" id="MobiDB-lite"/>
    </source>
</evidence>
<keyword evidence="4" id="KW-1185">Reference proteome</keyword>
<gene>
    <name evidence="3" type="ORF">PVAP13_8NG188700</name>
</gene>
<dbReference type="EMBL" id="CM029052">
    <property type="protein sequence ID" value="KAG2556549.1"/>
    <property type="molecule type" value="Genomic_DNA"/>
</dbReference>
<organism evidence="3 4">
    <name type="scientific">Panicum virgatum</name>
    <name type="common">Blackwell switchgrass</name>
    <dbReference type="NCBI Taxonomy" id="38727"/>
    <lineage>
        <taxon>Eukaryota</taxon>
        <taxon>Viridiplantae</taxon>
        <taxon>Streptophyta</taxon>
        <taxon>Embryophyta</taxon>
        <taxon>Tracheophyta</taxon>
        <taxon>Spermatophyta</taxon>
        <taxon>Magnoliopsida</taxon>
        <taxon>Liliopsida</taxon>
        <taxon>Poales</taxon>
        <taxon>Poaceae</taxon>
        <taxon>PACMAD clade</taxon>
        <taxon>Panicoideae</taxon>
        <taxon>Panicodae</taxon>
        <taxon>Paniceae</taxon>
        <taxon>Panicinae</taxon>
        <taxon>Panicum</taxon>
        <taxon>Panicum sect. Hiantes</taxon>
    </lineage>
</organism>
<comment type="caution">
    <text evidence="3">The sequence shown here is derived from an EMBL/GenBank/DDBJ whole genome shotgun (WGS) entry which is preliminary data.</text>
</comment>
<dbReference type="Proteomes" id="UP000823388">
    <property type="component" value="Chromosome 8N"/>
</dbReference>